<accession>A0A4Y2ADQ5</accession>
<reference evidence="1 2" key="1">
    <citation type="journal article" date="2019" name="Sci. Rep.">
        <title>Orb-weaving spider Araneus ventricosus genome elucidates the spidroin gene catalogue.</title>
        <authorList>
            <person name="Kono N."/>
            <person name="Nakamura H."/>
            <person name="Ohtoshi R."/>
            <person name="Moran D.A.P."/>
            <person name="Shinohara A."/>
            <person name="Yoshida Y."/>
            <person name="Fujiwara M."/>
            <person name="Mori M."/>
            <person name="Tomita M."/>
            <person name="Arakawa K."/>
        </authorList>
    </citation>
    <scope>NUCLEOTIDE SEQUENCE [LARGE SCALE GENOMIC DNA]</scope>
</reference>
<keyword evidence="2" id="KW-1185">Reference proteome</keyword>
<organism evidence="1 2">
    <name type="scientific">Araneus ventricosus</name>
    <name type="common">Orbweaver spider</name>
    <name type="synonym">Epeira ventricosa</name>
    <dbReference type="NCBI Taxonomy" id="182803"/>
    <lineage>
        <taxon>Eukaryota</taxon>
        <taxon>Metazoa</taxon>
        <taxon>Ecdysozoa</taxon>
        <taxon>Arthropoda</taxon>
        <taxon>Chelicerata</taxon>
        <taxon>Arachnida</taxon>
        <taxon>Araneae</taxon>
        <taxon>Araneomorphae</taxon>
        <taxon>Entelegynae</taxon>
        <taxon>Araneoidea</taxon>
        <taxon>Araneidae</taxon>
        <taxon>Araneus</taxon>
    </lineage>
</organism>
<evidence type="ECO:0000313" key="2">
    <source>
        <dbReference type="Proteomes" id="UP000499080"/>
    </source>
</evidence>
<feature type="non-terminal residue" evidence="1">
    <location>
        <position position="43"/>
    </location>
</feature>
<evidence type="ECO:0000313" key="1">
    <source>
        <dbReference type="EMBL" id="GBL77717.1"/>
    </source>
</evidence>
<sequence>MDMGLIQRDSIVIVHKIRRPSGYDEFHVLDLSRVIKKGGGDYV</sequence>
<dbReference type="EMBL" id="BGPR01080190">
    <property type="protein sequence ID" value="GBL77717.1"/>
    <property type="molecule type" value="Genomic_DNA"/>
</dbReference>
<dbReference type="AlphaFoldDB" id="A0A4Y2ADQ5"/>
<protein>
    <submittedName>
        <fullName evidence="1">Uncharacterized protein</fullName>
    </submittedName>
</protein>
<gene>
    <name evidence="1" type="ORF">AVEN_264546_1</name>
</gene>
<dbReference type="Proteomes" id="UP000499080">
    <property type="component" value="Unassembled WGS sequence"/>
</dbReference>
<proteinExistence type="predicted"/>
<comment type="caution">
    <text evidence="1">The sequence shown here is derived from an EMBL/GenBank/DDBJ whole genome shotgun (WGS) entry which is preliminary data.</text>
</comment>
<name>A0A4Y2ADQ5_ARAVE</name>